<organism evidence="2">
    <name type="scientific">Eucalyptus grandis</name>
    <name type="common">Flooded gum</name>
    <dbReference type="NCBI Taxonomy" id="71139"/>
    <lineage>
        <taxon>Eukaryota</taxon>
        <taxon>Viridiplantae</taxon>
        <taxon>Streptophyta</taxon>
        <taxon>Embryophyta</taxon>
        <taxon>Tracheophyta</taxon>
        <taxon>Spermatophyta</taxon>
        <taxon>Magnoliopsida</taxon>
        <taxon>eudicotyledons</taxon>
        <taxon>Gunneridae</taxon>
        <taxon>Pentapetalae</taxon>
        <taxon>rosids</taxon>
        <taxon>malvids</taxon>
        <taxon>Myrtales</taxon>
        <taxon>Myrtaceae</taxon>
        <taxon>Myrtoideae</taxon>
        <taxon>Eucalypteae</taxon>
        <taxon>Eucalyptus</taxon>
    </lineage>
</organism>
<dbReference type="InParanoid" id="A0A059AI43"/>
<proteinExistence type="predicted"/>
<name>A0A059AI43_EUCGR</name>
<keyword evidence="1" id="KW-1133">Transmembrane helix</keyword>
<gene>
    <name evidence="2" type="ORF">EUGRSUZ_J02974</name>
</gene>
<evidence type="ECO:0000313" key="2">
    <source>
        <dbReference type="EMBL" id="KCW53717.1"/>
    </source>
</evidence>
<dbReference type="Gramene" id="KCW53717">
    <property type="protein sequence ID" value="KCW53717"/>
    <property type="gene ID" value="EUGRSUZ_J02974"/>
</dbReference>
<dbReference type="EMBL" id="KK198762">
    <property type="protein sequence ID" value="KCW53717.1"/>
    <property type="molecule type" value="Genomic_DNA"/>
</dbReference>
<evidence type="ECO:0000256" key="1">
    <source>
        <dbReference type="SAM" id="Phobius"/>
    </source>
</evidence>
<reference evidence="2" key="1">
    <citation type="submission" date="2013-07" db="EMBL/GenBank/DDBJ databases">
        <title>The genome of Eucalyptus grandis.</title>
        <authorList>
            <person name="Schmutz J."/>
            <person name="Hayes R."/>
            <person name="Myburg A."/>
            <person name="Tuskan G."/>
            <person name="Grattapaglia D."/>
            <person name="Rokhsar D.S."/>
        </authorList>
    </citation>
    <scope>NUCLEOTIDE SEQUENCE</scope>
    <source>
        <tissue evidence="2">Leaf extractions</tissue>
    </source>
</reference>
<feature type="transmembrane region" description="Helical" evidence="1">
    <location>
        <begin position="53"/>
        <end position="79"/>
    </location>
</feature>
<dbReference type="AlphaFoldDB" id="A0A059AI43"/>
<protein>
    <submittedName>
        <fullName evidence="2">Uncharacterized protein</fullName>
    </submittedName>
</protein>
<keyword evidence="1" id="KW-0812">Transmembrane</keyword>
<keyword evidence="1" id="KW-0472">Membrane</keyword>
<accession>A0A059AI43</accession>
<sequence length="89" mass="10672">MAMILLCDVRKLELNERQLENIFYGLHVTEHTQNVTFYRLKPWSISTTILEKWIQALTTVVLKFVVMGNILWVLFNFLLHFHFQVVFKC</sequence>